<feature type="region of interest" description="Disordered" evidence="1">
    <location>
        <begin position="1"/>
        <end position="24"/>
    </location>
</feature>
<reference evidence="2" key="1">
    <citation type="submission" date="2021-03" db="EMBL/GenBank/DDBJ databases">
        <title>Draft genome sequence of rust myrtle Austropuccinia psidii MF-1, a brazilian biotype.</title>
        <authorList>
            <person name="Quecine M.C."/>
            <person name="Pachon D.M.R."/>
            <person name="Bonatelli M.L."/>
            <person name="Correr F.H."/>
            <person name="Franceschini L.M."/>
            <person name="Leite T.F."/>
            <person name="Margarido G.R.A."/>
            <person name="Almeida C.A."/>
            <person name="Ferrarezi J.A."/>
            <person name="Labate C.A."/>
        </authorList>
    </citation>
    <scope>NUCLEOTIDE SEQUENCE</scope>
    <source>
        <strain evidence="2">MF-1</strain>
    </source>
</reference>
<evidence type="ECO:0000313" key="2">
    <source>
        <dbReference type="EMBL" id="MBW0533032.1"/>
    </source>
</evidence>
<organism evidence="2 3">
    <name type="scientific">Austropuccinia psidii MF-1</name>
    <dbReference type="NCBI Taxonomy" id="1389203"/>
    <lineage>
        <taxon>Eukaryota</taxon>
        <taxon>Fungi</taxon>
        <taxon>Dikarya</taxon>
        <taxon>Basidiomycota</taxon>
        <taxon>Pucciniomycotina</taxon>
        <taxon>Pucciniomycetes</taxon>
        <taxon>Pucciniales</taxon>
        <taxon>Sphaerophragmiaceae</taxon>
        <taxon>Austropuccinia</taxon>
    </lineage>
</organism>
<name>A0A9Q3F7Q5_9BASI</name>
<protein>
    <submittedName>
        <fullName evidence="2">Uncharacterized protein</fullName>
    </submittedName>
</protein>
<evidence type="ECO:0000256" key="1">
    <source>
        <dbReference type="SAM" id="MobiDB-lite"/>
    </source>
</evidence>
<evidence type="ECO:0000313" key="3">
    <source>
        <dbReference type="Proteomes" id="UP000765509"/>
    </source>
</evidence>
<proteinExistence type="predicted"/>
<comment type="caution">
    <text evidence="2">The sequence shown here is derived from an EMBL/GenBank/DDBJ whole genome shotgun (WGS) entry which is preliminary data.</text>
</comment>
<dbReference type="AlphaFoldDB" id="A0A9Q3F7Q5"/>
<dbReference type="EMBL" id="AVOT02038212">
    <property type="protein sequence ID" value="MBW0533032.1"/>
    <property type="molecule type" value="Genomic_DNA"/>
</dbReference>
<accession>A0A9Q3F7Q5</accession>
<keyword evidence="3" id="KW-1185">Reference proteome</keyword>
<feature type="compositionally biased region" description="Polar residues" evidence="1">
    <location>
        <begin position="14"/>
        <end position="24"/>
    </location>
</feature>
<gene>
    <name evidence="2" type="ORF">O181_072747</name>
</gene>
<dbReference type="Proteomes" id="UP000765509">
    <property type="component" value="Unassembled WGS sequence"/>
</dbReference>
<sequence>MYAAGKSESCKKGTFNQAKPSSQISQMHSFDAPCWRAPPSYRTDSGVFGYAKGCILVIRKQSIHSSTKAAAKYDCRPLINFKSASFHTATCYQMHPSVGHTPDICTDTVEGLGPVFHPTVTHSPWKPSMCQSPIISAHNKTHVWWHATVHTSPAHTRRSAQWNFPFHCHPFPVGHCMEIKLGKKHLLLSVTPANMVACLHHAIV</sequence>